<dbReference type="VEuPathDB" id="MicrosporidiaDB:NEQG_00926"/>
<keyword evidence="8 9" id="KW-0472">Membrane</keyword>
<dbReference type="OrthoDB" id="2186557at2759"/>
<sequence>MFLNIHEWPPLGVVLLVSSLGMVSGYLILRFINTYVRIKNKSTKEVIVFTVWTSIFCLILSWACVFMGQARPMISPEVKK</sequence>
<dbReference type="Pfam" id="PF05493">
    <property type="entry name" value="ATP_synt_H"/>
    <property type="match status" value="1"/>
</dbReference>
<reference evidence="10" key="1">
    <citation type="submission" date="2011-01" db="EMBL/GenBank/DDBJ databases">
        <title>The Genome Sequence of Nematocida parisii strain ERTm3.</title>
        <authorList>
            <consortium name="The Broad Institute Genome Sequencing Platform"/>
            <consortium name="The Broad Institute Genome Sequencing Center for Infectious Disease"/>
            <person name="Cuomo C."/>
            <person name="Troemel E."/>
            <person name="Young S.K."/>
            <person name="Zeng Q."/>
            <person name="Gargeya S."/>
            <person name="Fitzgerald M."/>
            <person name="Haas B."/>
            <person name="Abouelleil A."/>
            <person name="Alvarado L."/>
            <person name="Arachchi H.M."/>
            <person name="Berlin A."/>
            <person name="Chapman S.B."/>
            <person name="Gearin G."/>
            <person name="Goldberg J."/>
            <person name="Griggs A."/>
            <person name="Gujja S."/>
            <person name="Hansen M."/>
            <person name="Heiman D."/>
            <person name="Howarth C."/>
            <person name="Larimer J."/>
            <person name="Lui A."/>
            <person name="MacDonald P.J.P."/>
            <person name="McCowen C."/>
            <person name="Montmayeur A."/>
            <person name="Murphy C."/>
            <person name="Neiman D."/>
            <person name="Pearson M."/>
            <person name="Priest M."/>
            <person name="Roberts A."/>
            <person name="Saif S."/>
            <person name="Shea T."/>
            <person name="Sisk P."/>
            <person name="Stolte C."/>
            <person name="Sykes S."/>
            <person name="Wortman J."/>
            <person name="Nusbaum C."/>
            <person name="Birren B."/>
        </authorList>
    </citation>
    <scope>NUCLEOTIDE SEQUENCE</scope>
    <source>
        <strain evidence="10">ERTm3</strain>
    </source>
</reference>
<dbReference type="InParanoid" id="I3EIR0"/>
<evidence type="ECO:0000256" key="7">
    <source>
        <dbReference type="ARBA" id="ARBA00023065"/>
    </source>
</evidence>
<dbReference type="OMA" id="FLNIHEW"/>
<dbReference type="EMBL" id="GL870877">
    <property type="protein sequence ID" value="EIJ89107.1"/>
    <property type="molecule type" value="Genomic_DNA"/>
</dbReference>
<proteinExistence type="inferred from homology"/>
<keyword evidence="11" id="KW-1185">Reference proteome</keyword>
<feature type="transmembrane region" description="Helical" evidence="9">
    <location>
        <begin position="45"/>
        <end position="68"/>
    </location>
</feature>
<dbReference type="AlphaFoldDB" id="I3EIR0"/>
<evidence type="ECO:0000256" key="3">
    <source>
        <dbReference type="ARBA" id="ARBA00022448"/>
    </source>
</evidence>
<name>I3EIR0_NEMP3</name>
<evidence type="ECO:0000313" key="10">
    <source>
        <dbReference type="EMBL" id="EIJ89107.1"/>
    </source>
</evidence>
<accession>I3EIR0</accession>
<evidence type="ECO:0000256" key="6">
    <source>
        <dbReference type="ARBA" id="ARBA00022989"/>
    </source>
</evidence>
<comment type="similarity">
    <text evidence="2">Belongs to the V-ATPase e1/e2 subunit family.</text>
</comment>
<keyword evidence="5" id="KW-0375">Hydrogen ion transport</keyword>
<dbReference type="Proteomes" id="UP000002872">
    <property type="component" value="Unassembled WGS sequence"/>
</dbReference>
<comment type="subcellular location">
    <subcellularLocation>
        <location evidence="1">Membrane</location>
        <topology evidence="1">Multi-pass membrane protein</topology>
    </subcellularLocation>
</comment>
<keyword evidence="7" id="KW-0406">Ion transport</keyword>
<dbReference type="InterPro" id="IPR008389">
    <property type="entry name" value="ATPase_V0-cplx_e1/e2_su"/>
</dbReference>
<dbReference type="HOGENOM" id="CLU_2590325_0_0_1"/>
<evidence type="ECO:0000256" key="9">
    <source>
        <dbReference type="SAM" id="Phobius"/>
    </source>
</evidence>
<gene>
    <name evidence="10" type="ORF">NEQG_00926</name>
</gene>
<keyword evidence="4 9" id="KW-0812">Transmembrane</keyword>
<evidence type="ECO:0000256" key="2">
    <source>
        <dbReference type="ARBA" id="ARBA00008328"/>
    </source>
</evidence>
<dbReference type="GO" id="GO:0046961">
    <property type="term" value="F:proton-transporting ATPase activity, rotational mechanism"/>
    <property type="evidence" value="ECO:0007669"/>
    <property type="project" value="InterPro"/>
</dbReference>
<evidence type="ECO:0000256" key="5">
    <source>
        <dbReference type="ARBA" id="ARBA00022781"/>
    </source>
</evidence>
<dbReference type="GO" id="GO:0033179">
    <property type="term" value="C:proton-transporting V-type ATPase, V0 domain"/>
    <property type="evidence" value="ECO:0007669"/>
    <property type="project" value="InterPro"/>
</dbReference>
<feature type="transmembrane region" description="Helical" evidence="9">
    <location>
        <begin position="12"/>
        <end position="33"/>
    </location>
</feature>
<organism evidence="10 11">
    <name type="scientific">Nematocida parisii (strain ERTm3)</name>
    <name type="common">Nematode killer fungus</name>
    <dbReference type="NCBI Taxonomy" id="935791"/>
    <lineage>
        <taxon>Eukaryota</taxon>
        <taxon>Fungi</taxon>
        <taxon>Fungi incertae sedis</taxon>
        <taxon>Microsporidia</taxon>
        <taxon>Nematocida</taxon>
    </lineage>
</organism>
<keyword evidence="3" id="KW-0813">Transport</keyword>
<evidence type="ECO:0000256" key="1">
    <source>
        <dbReference type="ARBA" id="ARBA00004141"/>
    </source>
</evidence>
<evidence type="ECO:0000256" key="4">
    <source>
        <dbReference type="ARBA" id="ARBA00022692"/>
    </source>
</evidence>
<keyword evidence="6 9" id="KW-1133">Transmembrane helix</keyword>
<protein>
    <submittedName>
        <fullName evidence="10">Uncharacterized protein</fullName>
    </submittedName>
</protein>
<evidence type="ECO:0000313" key="11">
    <source>
        <dbReference type="Proteomes" id="UP000002872"/>
    </source>
</evidence>
<evidence type="ECO:0000256" key="8">
    <source>
        <dbReference type="ARBA" id="ARBA00023136"/>
    </source>
</evidence>